<reference evidence="1 2" key="1">
    <citation type="journal article" date="2016" name="Mol. Biol. Evol.">
        <title>Comparative Genomics of Early-Diverging Mushroom-Forming Fungi Provides Insights into the Origins of Lignocellulose Decay Capabilities.</title>
        <authorList>
            <person name="Nagy L.G."/>
            <person name="Riley R."/>
            <person name="Tritt A."/>
            <person name="Adam C."/>
            <person name="Daum C."/>
            <person name="Floudas D."/>
            <person name="Sun H."/>
            <person name="Yadav J.S."/>
            <person name="Pangilinan J."/>
            <person name="Larsson K.H."/>
            <person name="Matsuura K."/>
            <person name="Barry K."/>
            <person name="Labutti K."/>
            <person name="Kuo R."/>
            <person name="Ohm R.A."/>
            <person name="Bhattacharya S.S."/>
            <person name="Shirouzu T."/>
            <person name="Yoshinaga Y."/>
            <person name="Martin F.M."/>
            <person name="Grigoriev I.V."/>
            <person name="Hibbett D.S."/>
        </authorList>
    </citation>
    <scope>NUCLEOTIDE SEQUENCE [LARGE SCALE GENOMIC DNA]</scope>
    <source>
        <strain evidence="1 2">CBS 109695</strain>
    </source>
</reference>
<evidence type="ECO:0000313" key="1">
    <source>
        <dbReference type="EMBL" id="KZP14975.1"/>
    </source>
</evidence>
<proteinExistence type="predicted"/>
<name>A0A166DQS3_9AGAM</name>
<accession>A0A166DQS3</accession>
<dbReference type="EMBL" id="KV417610">
    <property type="protein sequence ID" value="KZP14975.1"/>
    <property type="molecule type" value="Genomic_DNA"/>
</dbReference>
<dbReference type="Proteomes" id="UP000076532">
    <property type="component" value="Unassembled WGS sequence"/>
</dbReference>
<gene>
    <name evidence="1" type="ORF">FIBSPDRAFT_959264</name>
</gene>
<evidence type="ECO:0000313" key="2">
    <source>
        <dbReference type="Proteomes" id="UP000076532"/>
    </source>
</evidence>
<organism evidence="1 2">
    <name type="scientific">Athelia psychrophila</name>
    <dbReference type="NCBI Taxonomy" id="1759441"/>
    <lineage>
        <taxon>Eukaryota</taxon>
        <taxon>Fungi</taxon>
        <taxon>Dikarya</taxon>
        <taxon>Basidiomycota</taxon>
        <taxon>Agaricomycotina</taxon>
        <taxon>Agaricomycetes</taxon>
        <taxon>Agaricomycetidae</taxon>
        <taxon>Atheliales</taxon>
        <taxon>Atheliaceae</taxon>
        <taxon>Athelia</taxon>
    </lineage>
</organism>
<protein>
    <submittedName>
        <fullName evidence="1">Uncharacterized protein</fullName>
    </submittedName>
</protein>
<dbReference type="AlphaFoldDB" id="A0A166DQS3"/>
<sequence>MEKALDARAPPLVYPECKHIMHAGSCLTTPASPPLNPHPAIAPSPPAVLQYIQGTTTVDFTIPTGRHNKEREHNHTFFRSRPPSIAGINPPDLGASPALGLEMCARWLHLHAHCQPAPRRFVSTARPPLKLAVNISHDPYSM</sequence>
<keyword evidence="2" id="KW-1185">Reference proteome</keyword>